<sequence length="326" mass="34772">MHAVSGAPLVAGNLIRDNSALLFGGGIHVGDQGLAELLENRVIENWSLAGGGLSVYHNACPSVIGNLIARNVAEDAGGGAIIYSPPLEFRGNTVAGNEALLFGGGIFCSYASPFINNTILWDNTPDEVYPYNSSPVLTYCDVEGGWPGQGNIDADPLFVFPAWDDCRLLWESPCIDSGDPVLNDPDSTRSDIGAFFFDQGDSITLYISPDGPDVAPAGKVGVIYTFINRRPAAREFWFASQAALPAGQSVRVLGPIWVHLPGQYTAQIFRSHAVPPSAPHGRYLYRAGIGFSPDEVIDEDSFRLRVRAPGQVIGPAVSGSRSYCGD</sequence>
<comment type="caution">
    <text evidence="1">The sequence shown here is derived from an EMBL/GenBank/DDBJ whole genome shotgun (WGS) entry which is preliminary data.</text>
</comment>
<dbReference type="EMBL" id="LJUI01000106">
    <property type="protein sequence ID" value="KPK67808.1"/>
    <property type="molecule type" value="Genomic_DNA"/>
</dbReference>
<dbReference type="Proteomes" id="UP000051717">
    <property type="component" value="Unassembled WGS sequence"/>
</dbReference>
<dbReference type="AlphaFoldDB" id="A0A0S8G4N8"/>
<dbReference type="Gene3D" id="2.160.20.10">
    <property type="entry name" value="Single-stranded right-handed beta-helix, Pectin lyase-like"/>
    <property type="match status" value="1"/>
</dbReference>
<gene>
    <name evidence="1" type="ORF">AMJ82_09845</name>
</gene>
<evidence type="ECO:0000313" key="2">
    <source>
        <dbReference type="Proteomes" id="UP000051717"/>
    </source>
</evidence>
<reference evidence="1 2" key="1">
    <citation type="journal article" date="2015" name="Microbiome">
        <title>Genomic resolution of linkages in carbon, nitrogen, and sulfur cycling among widespread estuary sediment bacteria.</title>
        <authorList>
            <person name="Baker B.J."/>
            <person name="Lazar C.S."/>
            <person name="Teske A.P."/>
            <person name="Dick G.J."/>
        </authorList>
    </citation>
    <scope>NUCLEOTIDE SEQUENCE [LARGE SCALE GENOMIC DNA]</scope>
    <source>
        <strain evidence="1">SM23_40</strain>
    </source>
</reference>
<accession>A0A0S8G4N8</accession>
<organism evidence="1 2">
    <name type="scientific">candidate division TA06 bacterium SM23_40</name>
    <dbReference type="NCBI Taxonomy" id="1703774"/>
    <lineage>
        <taxon>Bacteria</taxon>
        <taxon>Bacteria division TA06</taxon>
    </lineage>
</organism>
<dbReference type="InterPro" id="IPR012334">
    <property type="entry name" value="Pectin_lyas_fold"/>
</dbReference>
<evidence type="ECO:0008006" key="3">
    <source>
        <dbReference type="Google" id="ProtNLM"/>
    </source>
</evidence>
<dbReference type="SUPFAM" id="SSF51126">
    <property type="entry name" value="Pectin lyase-like"/>
    <property type="match status" value="1"/>
</dbReference>
<evidence type="ECO:0000313" key="1">
    <source>
        <dbReference type="EMBL" id="KPK67808.1"/>
    </source>
</evidence>
<proteinExistence type="predicted"/>
<dbReference type="InterPro" id="IPR011050">
    <property type="entry name" value="Pectin_lyase_fold/virulence"/>
</dbReference>
<name>A0A0S8G4N8_UNCT6</name>
<protein>
    <recommendedName>
        <fullName evidence="3">Periplasmic copper-binding protein NosD beta helix domain-containing protein</fullName>
    </recommendedName>
</protein>